<sequence>MKNRHAMNDKGTDNIERLNHMTLR</sequence>
<feature type="region of interest" description="Disordered" evidence="1">
    <location>
        <begin position="1"/>
        <end position="24"/>
    </location>
</feature>
<proteinExistence type="predicted"/>
<organism evidence="2 3">
    <name type="scientific">Wuchereria bancrofti</name>
    <dbReference type="NCBI Taxonomy" id="6293"/>
    <lineage>
        <taxon>Eukaryota</taxon>
        <taxon>Metazoa</taxon>
        <taxon>Ecdysozoa</taxon>
        <taxon>Nematoda</taxon>
        <taxon>Chromadorea</taxon>
        <taxon>Rhabditida</taxon>
        <taxon>Spirurina</taxon>
        <taxon>Spiruromorpha</taxon>
        <taxon>Filarioidea</taxon>
        <taxon>Onchocercidae</taxon>
        <taxon>Wuchereria</taxon>
    </lineage>
</organism>
<dbReference type="Proteomes" id="UP000093561">
    <property type="component" value="Unassembled WGS sequence"/>
</dbReference>
<evidence type="ECO:0000313" key="3">
    <source>
        <dbReference type="WBParaSite" id="mrna-Wban_01044"/>
    </source>
</evidence>
<reference evidence="3" key="3">
    <citation type="submission" date="2024-02" db="UniProtKB">
        <authorList>
            <consortium name="WormBaseParasite"/>
        </authorList>
    </citation>
    <scope>IDENTIFICATION</scope>
    <source>
        <strain evidence="3">pt0022</strain>
    </source>
</reference>
<reference evidence="2" key="2">
    <citation type="journal article" date="2016" name="Mol. Ecol.">
        <title>Population genomics of the filarial nematode parasite Wuchereria bancrofti from mosquitoes.</title>
        <authorList>
            <person name="Small S.T."/>
            <person name="Reimer L.J."/>
            <person name="Tisch D.J."/>
            <person name="King C.L."/>
            <person name="Christensen B.M."/>
            <person name="Siba P.M."/>
            <person name="Kazura J.W."/>
            <person name="Serre D."/>
            <person name="Zimmerman P.A."/>
        </authorList>
    </citation>
    <scope>NUCLEOTIDE SEQUENCE</scope>
    <source>
        <strain evidence="2">pt0022</strain>
    </source>
</reference>
<evidence type="ECO:0000256" key="1">
    <source>
        <dbReference type="SAM" id="MobiDB-lite"/>
    </source>
</evidence>
<protein>
    <submittedName>
        <fullName evidence="3">Uncharacterized protein</fullName>
    </submittedName>
</protein>
<dbReference type="AlphaFoldDB" id="A0AAF5RTD7"/>
<dbReference type="WBParaSite" id="mrna-Wban_01044">
    <property type="protein sequence ID" value="mrna-Wban_01044"/>
    <property type="gene ID" value="Wban_01044"/>
</dbReference>
<evidence type="ECO:0000313" key="2">
    <source>
        <dbReference type="Proteomes" id="UP000093561"/>
    </source>
</evidence>
<reference evidence="2" key="1">
    <citation type="submission" date="2015-03" db="EMBL/GenBank/DDBJ databases">
        <title>Wuchereria bancrofti Genome Sequencing Papua New Guinea Strain.</title>
        <authorList>
            <person name="Small S.T."/>
            <person name="Serre D."/>
            <person name="Zimmerman P.A."/>
        </authorList>
    </citation>
    <scope>NUCLEOTIDE SEQUENCE [LARGE SCALE GENOMIC DNA]</scope>
    <source>
        <strain evidence="2">pt0022</strain>
    </source>
</reference>
<accession>A0AAF5RTD7</accession>
<name>A0AAF5RTD7_WUCBA</name>